<dbReference type="Proteomes" id="UP000663891">
    <property type="component" value="Unassembled WGS sequence"/>
</dbReference>
<comment type="similarity">
    <text evidence="1">Belongs to the arrestin family.</text>
</comment>
<dbReference type="PANTHER" id="PTHR11188">
    <property type="entry name" value="ARRESTIN DOMAIN CONTAINING PROTEIN"/>
    <property type="match status" value="1"/>
</dbReference>
<dbReference type="OrthoDB" id="2333384at2759"/>
<evidence type="ECO:0000313" key="5">
    <source>
        <dbReference type="Proteomes" id="UP000663881"/>
    </source>
</evidence>
<gene>
    <name evidence="4" type="ORF">OKA104_LOCUS3657</name>
    <name evidence="3" type="ORF">VCS650_LOCUS32029</name>
</gene>
<dbReference type="EMBL" id="CAJNON010000567">
    <property type="protein sequence ID" value="CAF1318979.1"/>
    <property type="molecule type" value="Genomic_DNA"/>
</dbReference>
<dbReference type="EMBL" id="CAJOAY010000112">
    <property type="protein sequence ID" value="CAF3542222.1"/>
    <property type="molecule type" value="Genomic_DNA"/>
</dbReference>
<dbReference type="Pfam" id="PF00339">
    <property type="entry name" value="Arrestin_N"/>
    <property type="match status" value="1"/>
</dbReference>
<name>A0A818JMZ3_9BILA</name>
<evidence type="ECO:0000313" key="3">
    <source>
        <dbReference type="EMBL" id="CAF1318979.1"/>
    </source>
</evidence>
<dbReference type="Proteomes" id="UP000663881">
    <property type="component" value="Unassembled WGS sequence"/>
</dbReference>
<dbReference type="InterPro" id="IPR014752">
    <property type="entry name" value="Arrestin-like_C"/>
</dbReference>
<dbReference type="Pfam" id="PF02752">
    <property type="entry name" value="Arrestin_C"/>
    <property type="match status" value="1"/>
</dbReference>
<dbReference type="InterPro" id="IPR050357">
    <property type="entry name" value="Arrestin_domain-protein"/>
</dbReference>
<dbReference type="AlphaFoldDB" id="A0A818JMZ3"/>
<evidence type="ECO:0000313" key="4">
    <source>
        <dbReference type="EMBL" id="CAF3542222.1"/>
    </source>
</evidence>
<dbReference type="InterPro" id="IPR011021">
    <property type="entry name" value="Arrestin-like_N"/>
</dbReference>
<sequence length="354" mass="40392">MGASGSSEIKVTFDRPNLFYFTGEQIRGEISFQNTQDKLSLDLIFLEFIGEVGYTTQETRHFKDNNNHPRTEHYTKQHHIPFINIRVPVAQPQYGQREITLYRGQHSWPFAFVLPPNLPPSLIPSANSYPYVKYYTRIVLDKPWYKPNAKQVYPLIIFPNVNILHVPGGQQPVSFSNQNRKKIRLQGYLAQGGTVPGGKISIQFDLQNPKRSEIKKVEATLIQHRQVARTSHAAVIFRTDIPDLHEFNGTELQRTFELLVPSTCLSPTYMYVTPCSGIPINVSVHYELLLDVKVRGLFTDFKVNVPVVIGTGPMTNEQQQQINTTIEMPMASAPLFEYDEPPPSYETVVNNEKM</sequence>
<dbReference type="Gene3D" id="2.60.40.640">
    <property type="match status" value="2"/>
</dbReference>
<protein>
    <recommendedName>
        <fullName evidence="2">Arrestin C-terminal-like domain-containing protein</fullName>
    </recommendedName>
</protein>
<dbReference type="GO" id="GO:0015031">
    <property type="term" value="P:protein transport"/>
    <property type="evidence" value="ECO:0007669"/>
    <property type="project" value="TreeGrafter"/>
</dbReference>
<organism evidence="4 5">
    <name type="scientific">Adineta steineri</name>
    <dbReference type="NCBI Taxonomy" id="433720"/>
    <lineage>
        <taxon>Eukaryota</taxon>
        <taxon>Metazoa</taxon>
        <taxon>Spiralia</taxon>
        <taxon>Gnathifera</taxon>
        <taxon>Rotifera</taxon>
        <taxon>Eurotatoria</taxon>
        <taxon>Bdelloidea</taxon>
        <taxon>Adinetida</taxon>
        <taxon>Adinetidae</taxon>
        <taxon>Adineta</taxon>
    </lineage>
</organism>
<accession>A0A818JMZ3</accession>
<dbReference type="GO" id="GO:0005737">
    <property type="term" value="C:cytoplasm"/>
    <property type="evidence" value="ECO:0007669"/>
    <property type="project" value="TreeGrafter"/>
</dbReference>
<evidence type="ECO:0000259" key="2">
    <source>
        <dbReference type="SMART" id="SM01017"/>
    </source>
</evidence>
<feature type="domain" description="Arrestin C-terminal-like" evidence="2">
    <location>
        <begin position="179"/>
        <end position="314"/>
    </location>
</feature>
<reference evidence="4" key="1">
    <citation type="submission" date="2021-02" db="EMBL/GenBank/DDBJ databases">
        <authorList>
            <person name="Nowell W R."/>
        </authorList>
    </citation>
    <scope>NUCLEOTIDE SEQUENCE</scope>
</reference>
<dbReference type="InterPro" id="IPR014756">
    <property type="entry name" value="Ig_E-set"/>
</dbReference>
<comment type="caution">
    <text evidence="4">The sequence shown here is derived from an EMBL/GenBank/DDBJ whole genome shotgun (WGS) entry which is preliminary data.</text>
</comment>
<evidence type="ECO:0000256" key="1">
    <source>
        <dbReference type="ARBA" id="ARBA00005298"/>
    </source>
</evidence>
<dbReference type="InterPro" id="IPR011022">
    <property type="entry name" value="Arrestin_C-like"/>
</dbReference>
<dbReference type="PANTHER" id="PTHR11188:SF17">
    <property type="entry name" value="FI21816P1"/>
    <property type="match status" value="1"/>
</dbReference>
<proteinExistence type="inferred from homology"/>
<dbReference type="SMART" id="SM01017">
    <property type="entry name" value="Arrestin_C"/>
    <property type="match status" value="1"/>
</dbReference>
<dbReference type="SUPFAM" id="SSF81296">
    <property type="entry name" value="E set domains"/>
    <property type="match status" value="2"/>
</dbReference>